<dbReference type="PANTHER" id="PTHR11188:SF17">
    <property type="entry name" value="FI21816P1"/>
    <property type="match status" value="1"/>
</dbReference>
<feature type="compositionally biased region" description="Polar residues" evidence="1">
    <location>
        <begin position="24"/>
        <end position="37"/>
    </location>
</feature>
<feature type="compositionally biased region" description="Low complexity" evidence="1">
    <location>
        <begin position="719"/>
        <end position="735"/>
    </location>
</feature>
<feature type="compositionally biased region" description="Polar residues" evidence="1">
    <location>
        <begin position="870"/>
        <end position="884"/>
    </location>
</feature>
<feature type="compositionally biased region" description="Acidic residues" evidence="1">
    <location>
        <begin position="1033"/>
        <end position="1045"/>
    </location>
</feature>
<dbReference type="GO" id="GO:0070086">
    <property type="term" value="P:ubiquitin-dependent endocytosis"/>
    <property type="evidence" value="ECO:0007669"/>
    <property type="project" value="TreeGrafter"/>
</dbReference>
<feature type="region of interest" description="Disordered" evidence="1">
    <location>
        <begin position="1"/>
        <end position="90"/>
    </location>
</feature>
<feature type="region of interest" description="Disordered" evidence="1">
    <location>
        <begin position="610"/>
        <end position="666"/>
    </location>
</feature>
<proteinExistence type="predicted"/>
<dbReference type="PANTHER" id="PTHR11188">
    <property type="entry name" value="ARRESTIN DOMAIN CONTAINING PROTEIN"/>
    <property type="match status" value="1"/>
</dbReference>
<name>A0A0F7SMM4_PHARH</name>
<dbReference type="SUPFAM" id="SSF81296">
    <property type="entry name" value="E set domains"/>
    <property type="match status" value="1"/>
</dbReference>
<dbReference type="InterPro" id="IPR014756">
    <property type="entry name" value="Ig_E-set"/>
</dbReference>
<feature type="compositionally biased region" description="Polar residues" evidence="1">
    <location>
        <begin position="815"/>
        <end position="838"/>
    </location>
</feature>
<accession>A0A0F7SMM4</accession>
<feature type="compositionally biased region" description="Polar residues" evidence="1">
    <location>
        <begin position="646"/>
        <end position="655"/>
    </location>
</feature>
<dbReference type="Pfam" id="PF00339">
    <property type="entry name" value="Arrestin_N"/>
    <property type="match status" value="1"/>
</dbReference>
<evidence type="ECO:0000259" key="2">
    <source>
        <dbReference type="SMART" id="SM01017"/>
    </source>
</evidence>
<dbReference type="SMART" id="SM01017">
    <property type="entry name" value="Arrestin_C"/>
    <property type="match status" value="1"/>
</dbReference>
<feature type="region of interest" description="Disordered" evidence="1">
    <location>
        <begin position="679"/>
        <end position="884"/>
    </location>
</feature>
<feature type="compositionally biased region" description="Low complexity" evidence="1">
    <location>
        <begin position="972"/>
        <end position="1010"/>
    </location>
</feature>
<feature type="compositionally biased region" description="Polar residues" evidence="1">
    <location>
        <begin position="684"/>
        <end position="711"/>
    </location>
</feature>
<feature type="compositionally biased region" description="Gly residues" evidence="1">
    <location>
        <begin position="848"/>
        <end position="857"/>
    </location>
</feature>
<feature type="compositionally biased region" description="Polar residues" evidence="1">
    <location>
        <begin position="439"/>
        <end position="461"/>
    </location>
</feature>
<feature type="domain" description="Arrestin C-terminal-like" evidence="2">
    <location>
        <begin position="294"/>
        <end position="558"/>
    </location>
</feature>
<dbReference type="InterPro" id="IPR050357">
    <property type="entry name" value="Arrestin_domain-protein"/>
</dbReference>
<reference evidence="3" key="1">
    <citation type="submission" date="2014-08" db="EMBL/GenBank/DDBJ databases">
        <authorList>
            <person name="Sharma Rahul"/>
            <person name="Thines Marco"/>
        </authorList>
    </citation>
    <scope>NUCLEOTIDE SEQUENCE</scope>
</reference>
<dbReference type="GO" id="GO:0030674">
    <property type="term" value="F:protein-macromolecule adaptor activity"/>
    <property type="evidence" value="ECO:0007669"/>
    <property type="project" value="TreeGrafter"/>
</dbReference>
<feature type="compositionally biased region" description="Polar residues" evidence="1">
    <location>
        <begin position="64"/>
        <end position="78"/>
    </location>
</feature>
<feature type="compositionally biased region" description="Low complexity" evidence="1">
    <location>
        <begin position="79"/>
        <end position="90"/>
    </location>
</feature>
<dbReference type="Pfam" id="PF02752">
    <property type="entry name" value="Arrestin_C"/>
    <property type="match status" value="1"/>
</dbReference>
<dbReference type="EMBL" id="LN483326">
    <property type="protein sequence ID" value="CDZ98277.1"/>
    <property type="molecule type" value="Genomic_DNA"/>
</dbReference>
<sequence>MPRSSWLSSHTSSSHLPSLLTPSTERTPSFSSGTSTPAGLASGANTPAGGHRPSPLNVPIPQTPAGSQGSWGNDDSNGTPYSSSTPSSSSAYFPFTPSTAGFEPTSFHTPAGHHGHHGHSTVEIHLDQDHVVLRGAGGDTNPARLGGTVVLQLVESTNLKDVVLTLTGKAKVQFGDGAGGGSRSHHHSHPIINHEWNFLSNNGSGKKSSQQTHTLKAGIHSFPFSMTIESDTTFPSSLRTWNNEAHVSYKLRAVAIRSGAFSSNFQATKNVSLLRTYTSEALEFTQTLEIENSWPMKVAYSLTLPHKAFAAGDNIPIVVKFQPLMKGVHVTSISTVVKEYTLVHTKNSSHPDVRVAASIRHDIRNGKAYVHREKHAPNYIRPPNAPREEDSPVSTPVTNNTPLARSATGPRTAPIPSGSAGAGPDGYFPQVHSLAGAGRTSSADQNDIPRTSISSETESGANQTINFIGGLDPATASHSDSQAMYLQAREENREVELGDSEVDTMISIPLPTWTTPSHSIHPVFVSHKIKWSCVISNPDGHTSELRCALPIVVLPPSLAEEARIASAHTRSVLFGCRTDMENENVIDLPSYGNHVYDRVANANVASSSGTTAAAWSRRSPANTPPSSRPGSRPGSPQFGMRPLVSSLPTNGQDPQNDPDGIPERPNISWADSELLLSLGALGNPNGQEIYHSSQPGSPHQTPPETRSSSRTGFRLPRTRSGSSRPASRASSPERGFGMMTPLQQPESLASQPSASSGGLDGTGAGGGSSASASGSFTNGPPPIERRGSHGHSLFNIPSKAMKPFTQFGHHKHKPTSSGLNSGEQTPLQSPNMSSTSLSAHFAPLNSGPTGGGGGGGSTRPSPGPSPAGSQAPTRQSSYTDVSALSQVPSYSVASRGFLGGGVVPLSAVQGLPDYDESENLQRTQSEGNLMDISRRAVAANGLTPVVPKPSRLRDGSSTPDHGQSFRQTTDGSTPVAAAAPPLPTASAGLTTSASSSALASSLSTAAPGGTRAVPKPMGFTPVPAVGPRSTAMGDDDEDDEEEDDDHLLIRVGGKKNSRSPSISTVVPQRP</sequence>
<organism evidence="3">
    <name type="scientific">Phaffia rhodozyma</name>
    <name type="common">Yeast</name>
    <name type="synonym">Xanthophyllomyces dendrorhous</name>
    <dbReference type="NCBI Taxonomy" id="264483"/>
    <lineage>
        <taxon>Eukaryota</taxon>
        <taxon>Fungi</taxon>
        <taxon>Dikarya</taxon>
        <taxon>Basidiomycota</taxon>
        <taxon>Agaricomycotina</taxon>
        <taxon>Tremellomycetes</taxon>
        <taxon>Cystofilobasidiales</taxon>
        <taxon>Mrakiaceae</taxon>
        <taxon>Phaffia</taxon>
    </lineage>
</organism>
<feature type="region of interest" description="Disordered" evidence="1">
    <location>
        <begin position="368"/>
        <end position="461"/>
    </location>
</feature>
<feature type="compositionally biased region" description="Low complexity" evidence="1">
    <location>
        <begin position="610"/>
        <end position="621"/>
    </location>
</feature>
<feature type="compositionally biased region" description="Gly residues" evidence="1">
    <location>
        <begin position="758"/>
        <end position="768"/>
    </location>
</feature>
<dbReference type="Gene3D" id="2.60.40.640">
    <property type="match status" value="1"/>
</dbReference>
<dbReference type="GO" id="GO:0005829">
    <property type="term" value="C:cytosol"/>
    <property type="evidence" value="ECO:0007669"/>
    <property type="project" value="TreeGrafter"/>
</dbReference>
<dbReference type="InterPro" id="IPR011021">
    <property type="entry name" value="Arrestin-like_N"/>
</dbReference>
<feature type="compositionally biased region" description="Polar residues" evidence="1">
    <location>
        <begin position="955"/>
        <end position="971"/>
    </location>
</feature>
<feature type="compositionally biased region" description="Low complexity" evidence="1">
    <location>
        <begin position="1"/>
        <end position="23"/>
    </location>
</feature>
<evidence type="ECO:0000313" key="3">
    <source>
        <dbReference type="EMBL" id="CDZ98277.1"/>
    </source>
</evidence>
<dbReference type="GO" id="GO:0005886">
    <property type="term" value="C:plasma membrane"/>
    <property type="evidence" value="ECO:0007669"/>
    <property type="project" value="TreeGrafter"/>
</dbReference>
<evidence type="ECO:0000256" key="1">
    <source>
        <dbReference type="SAM" id="MobiDB-lite"/>
    </source>
</evidence>
<dbReference type="AlphaFoldDB" id="A0A0F7SMM4"/>
<dbReference type="InterPro" id="IPR014752">
    <property type="entry name" value="Arrestin-like_C"/>
</dbReference>
<dbReference type="GO" id="GO:0031625">
    <property type="term" value="F:ubiquitin protein ligase binding"/>
    <property type="evidence" value="ECO:0007669"/>
    <property type="project" value="TreeGrafter"/>
</dbReference>
<feature type="region of interest" description="Disordered" evidence="1">
    <location>
        <begin position="939"/>
        <end position="1070"/>
    </location>
</feature>
<protein>
    <submittedName>
        <fullName evidence="3">Thioredoxin binding protein TBP-2/VDUP1</fullName>
    </submittedName>
</protein>
<feature type="compositionally biased region" description="Polar residues" evidence="1">
    <location>
        <begin position="741"/>
        <end position="752"/>
    </location>
</feature>
<dbReference type="InterPro" id="IPR011022">
    <property type="entry name" value="Arrestin_C-like"/>
</dbReference>
<feature type="compositionally biased region" description="Polar residues" evidence="1">
    <location>
        <begin position="1058"/>
        <end position="1070"/>
    </location>
</feature>
<feature type="compositionally biased region" description="Polar residues" evidence="1">
    <location>
        <begin position="392"/>
        <end position="403"/>
    </location>
</feature>